<keyword evidence="3" id="KW-1185">Reference proteome</keyword>
<protein>
    <submittedName>
        <fullName evidence="2">Mannosyl-3-phosphoglycerate synthase</fullName>
    </submittedName>
</protein>
<dbReference type="RefSeq" id="XP_963062.1">
    <property type="nucleotide sequence ID" value="XM_957969.1"/>
</dbReference>
<dbReference type="InParanoid" id="Q7SBN8"/>
<dbReference type="Proteomes" id="UP000001805">
    <property type="component" value="Chromosome 3, Linkage Group III"/>
</dbReference>
<reference evidence="2 3" key="1">
    <citation type="journal article" date="2003" name="Nature">
        <title>The genome sequence of the filamentous fungus Neurospora crassa.</title>
        <authorList>
            <person name="Galagan J.E."/>
            <person name="Calvo S.E."/>
            <person name="Borkovich K.A."/>
            <person name="Selker E.U."/>
            <person name="Read N.D."/>
            <person name="Jaffe D."/>
            <person name="FitzHugh W."/>
            <person name="Ma L.J."/>
            <person name="Smirnov S."/>
            <person name="Purcell S."/>
            <person name="Rehman B."/>
            <person name="Elkins T."/>
            <person name="Engels R."/>
            <person name="Wang S."/>
            <person name="Nielsen C.B."/>
            <person name="Butler J."/>
            <person name="Endrizzi M."/>
            <person name="Qui D."/>
            <person name="Ianakiev P."/>
            <person name="Bell-Pedersen D."/>
            <person name="Nelson M.A."/>
            <person name="Werner-Washburne M."/>
            <person name="Selitrennikoff C.P."/>
            <person name="Kinsey J.A."/>
            <person name="Braun E.L."/>
            <person name="Zelter A."/>
            <person name="Schulte U."/>
            <person name="Kothe G.O."/>
            <person name="Jedd G."/>
            <person name="Mewes W."/>
            <person name="Staben C."/>
            <person name="Marcotte E."/>
            <person name="Greenberg D."/>
            <person name="Roy A."/>
            <person name="Foley K."/>
            <person name="Naylor J."/>
            <person name="Stange-Thomann N."/>
            <person name="Barrett R."/>
            <person name="Gnerre S."/>
            <person name="Kamal M."/>
            <person name="Kamvysselis M."/>
            <person name="Mauceli E."/>
            <person name="Bielke C."/>
            <person name="Rudd S."/>
            <person name="Frishman D."/>
            <person name="Krystofova S."/>
            <person name="Rasmussen C."/>
            <person name="Metzenberg R.L."/>
            <person name="Perkins D.D."/>
            <person name="Kroken S."/>
            <person name="Cogoni C."/>
            <person name="Macino G."/>
            <person name="Catcheside D."/>
            <person name="Li W."/>
            <person name="Pratt R.J."/>
            <person name="Osmani S.A."/>
            <person name="DeSouza C.P."/>
            <person name="Glass L."/>
            <person name="Orbach M.J."/>
            <person name="Berglund J.A."/>
            <person name="Voelker R."/>
            <person name="Yarden O."/>
            <person name="Plamann M."/>
            <person name="Seiler S."/>
            <person name="Dunlap J."/>
            <person name="Radford A."/>
            <person name="Aramayo R."/>
            <person name="Natvig D.O."/>
            <person name="Alex L.A."/>
            <person name="Mannhaupt G."/>
            <person name="Ebbole D.J."/>
            <person name="Freitag M."/>
            <person name="Paulsen I."/>
            <person name="Sachs M.S."/>
            <person name="Lander E.S."/>
            <person name="Nusbaum C."/>
            <person name="Birren B."/>
        </authorList>
    </citation>
    <scope>NUCLEOTIDE SEQUENCE [LARGE SCALE GENOMIC DNA]</scope>
    <source>
        <strain evidence="3">ATCC 24698 / 74-OR23-1A / CBS 708.71 / DSM 1257 / FGSC 987</strain>
    </source>
</reference>
<feature type="region of interest" description="Disordered" evidence="1">
    <location>
        <begin position="405"/>
        <end position="438"/>
    </location>
</feature>
<dbReference type="GO" id="GO:0005737">
    <property type="term" value="C:cytoplasm"/>
    <property type="evidence" value="ECO:0007669"/>
    <property type="project" value="InterPro"/>
</dbReference>
<dbReference type="STRING" id="367110.Q7SBN8"/>
<gene>
    <name evidence="2" type="ORF">NCU05700</name>
</gene>
<dbReference type="OrthoDB" id="10013407at2759"/>
<dbReference type="PaxDb" id="5141-EFNCRP00000007656"/>
<dbReference type="OMA" id="MVRLHWR"/>
<dbReference type="HOGENOM" id="CLU_028916_0_0_1"/>
<evidence type="ECO:0000313" key="3">
    <source>
        <dbReference type="Proteomes" id="UP000001805"/>
    </source>
</evidence>
<dbReference type="GeneID" id="3879211"/>
<dbReference type="InterPro" id="IPR029044">
    <property type="entry name" value="Nucleotide-diphossugar_trans"/>
</dbReference>
<dbReference type="SMR" id="Q7SBN8"/>
<dbReference type="CAZy" id="GT55">
    <property type="family name" value="Glycosyltransferase Family 55"/>
</dbReference>
<organism evidence="2 3">
    <name type="scientific">Neurospora crassa (strain ATCC 24698 / 74-OR23-1A / CBS 708.71 / DSM 1257 / FGSC 987)</name>
    <dbReference type="NCBI Taxonomy" id="367110"/>
    <lineage>
        <taxon>Eukaryota</taxon>
        <taxon>Fungi</taxon>
        <taxon>Dikarya</taxon>
        <taxon>Ascomycota</taxon>
        <taxon>Pezizomycotina</taxon>
        <taxon>Sordariomycetes</taxon>
        <taxon>Sordariomycetidae</taxon>
        <taxon>Sordariales</taxon>
        <taxon>Sordariaceae</taxon>
        <taxon>Neurospora</taxon>
    </lineage>
</organism>
<dbReference type="GO" id="GO:0050504">
    <property type="term" value="F:mannosyl-3-phosphoglycerate synthase activity"/>
    <property type="evidence" value="ECO:0007669"/>
    <property type="project" value="InterPro"/>
</dbReference>
<dbReference type="VEuPathDB" id="FungiDB:NCU05700"/>
<feature type="compositionally biased region" description="Basic and acidic residues" evidence="1">
    <location>
        <begin position="463"/>
        <end position="480"/>
    </location>
</feature>
<feature type="compositionally biased region" description="Pro residues" evidence="1">
    <location>
        <begin position="415"/>
        <end position="428"/>
    </location>
</feature>
<evidence type="ECO:0000256" key="1">
    <source>
        <dbReference type="SAM" id="MobiDB-lite"/>
    </source>
</evidence>
<dbReference type="Pfam" id="PF09488">
    <property type="entry name" value="Osmo_MPGsynth"/>
    <property type="match status" value="1"/>
</dbReference>
<dbReference type="AlphaFoldDB" id="Q7SBN8"/>
<sequence length="536" mass="57921">MHLIEVLELDAGSGIPLETVGSAYTPQGSEQGDESSLDDSDYDDLFSDEDEDMRDLESDTDPEDDESVLDGVPPEVTIPQAQLDSILGQMAVIVPCKGEDPNTIEGVLSGIPRGCLIVLVSNSEGRAYRKEVMMLRKFCRHARPALAIHQSDAAAAAAFNMYGLPDLVTHVAGGSHKRIRNGKGEGMMLGIALVAALCPQRRYVAFVDADITVPGAVNEYCRAFAAGFALNPNPGTETMVRLRWASKPKVRNGEIDYTCEGRSSQVVNRWLNKLLSAMADADPTGSLAAARDSEIIVTGNAGEHAMTMDLALSLRLANGYAIEPFHFVELLDQLAPQNAAGGAAAAAAGGAHAGYNASGRVPNLQPVTIMQIRTRNPHFHRVTDDSHVRSMWASGLGSIYHHLPASLNSSTTQTPPQPQPQSLPPSPPSSSSSSSSSLTAFSSKSFARGEKLRGDILDFLADNHEENDNSKGELVHEPPRPRIYPPVRQLDLDGFREMVRSEHKTLYCLNLPHFKLPRPNTIAPVYHHQYGVTPPL</sequence>
<dbReference type="EMBL" id="CM002238">
    <property type="protein sequence ID" value="EAA33826.1"/>
    <property type="molecule type" value="Genomic_DNA"/>
</dbReference>
<feature type="region of interest" description="Disordered" evidence="1">
    <location>
        <begin position="15"/>
        <end position="73"/>
    </location>
</feature>
<name>Q7SBN8_NEUCR</name>
<dbReference type="Gene3D" id="3.90.550.10">
    <property type="entry name" value="Spore Coat Polysaccharide Biosynthesis Protein SpsA, Chain A"/>
    <property type="match status" value="1"/>
</dbReference>
<proteinExistence type="predicted"/>
<dbReference type="GO" id="GO:0051479">
    <property type="term" value="P:mannosylglycerate biosynthetic process"/>
    <property type="evidence" value="ECO:0007669"/>
    <property type="project" value="InterPro"/>
</dbReference>
<feature type="region of interest" description="Disordered" evidence="1">
    <location>
        <begin position="463"/>
        <end position="482"/>
    </location>
</feature>
<feature type="compositionally biased region" description="Acidic residues" evidence="1">
    <location>
        <begin position="31"/>
        <end position="68"/>
    </location>
</feature>
<accession>Q7SBN8</accession>
<dbReference type="KEGG" id="ncr:NCU05700"/>
<evidence type="ECO:0000313" key="2">
    <source>
        <dbReference type="EMBL" id="EAA33826.1"/>
    </source>
</evidence>
<dbReference type="InterPro" id="IPR012812">
    <property type="entry name" value="Osmo_MPG_synth"/>
</dbReference>
<feature type="compositionally biased region" description="Low complexity" evidence="1">
    <location>
        <begin position="429"/>
        <end position="438"/>
    </location>
</feature>